<dbReference type="InterPro" id="IPR045151">
    <property type="entry name" value="DCAF8"/>
</dbReference>
<gene>
    <name evidence="5" type="ORF">CAPTEDRAFT_156303</name>
</gene>
<dbReference type="EMBL" id="KB298217">
    <property type="protein sequence ID" value="ELU09524.1"/>
    <property type="molecule type" value="Genomic_DNA"/>
</dbReference>
<accession>R7USP9</accession>
<dbReference type="Proteomes" id="UP000014760">
    <property type="component" value="Unassembled WGS sequence"/>
</dbReference>
<feature type="compositionally biased region" description="Basic and acidic residues" evidence="4">
    <location>
        <begin position="427"/>
        <end position="443"/>
    </location>
</feature>
<dbReference type="STRING" id="283909.R7USP9"/>
<organism evidence="5">
    <name type="scientific">Capitella teleta</name>
    <name type="common">Polychaete worm</name>
    <dbReference type="NCBI Taxonomy" id="283909"/>
    <lineage>
        <taxon>Eukaryota</taxon>
        <taxon>Metazoa</taxon>
        <taxon>Spiralia</taxon>
        <taxon>Lophotrochozoa</taxon>
        <taxon>Annelida</taxon>
        <taxon>Polychaeta</taxon>
        <taxon>Sedentaria</taxon>
        <taxon>Scolecida</taxon>
        <taxon>Capitellidae</taxon>
        <taxon>Capitella</taxon>
    </lineage>
</organism>
<reference evidence="5 7" key="2">
    <citation type="journal article" date="2013" name="Nature">
        <title>Insights into bilaterian evolution from three spiralian genomes.</title>
        <authorList>
            <person name="Simakov O."/>
            <person name="Marletaz F."/>
            <person name="Cho S.J."/>
            <person name="Edsinger-Gonzales E."/>
            <person name="Havlak P."/>
            <person name="Hellsten U."/>
            <person name="Kuo D.H."/>
            <person name="Larsson T."/>
            <person name="Lv J."/>
            <person name="Arendt D."/>
            <person name="Savage R."/>
            <person name="Osoegawa K."/>
            <person name="de Jong P."/>
            <person name="Grimwood J."/>
            <person name="Chapman J.A."/>
            <person name="Shapiro H."/>
            <person name="Aerts A."/>
            <person name="Otillar R.P."/>
            <person name="Terry A.Y."/>
            <person name="Boore J.L."/>
            <person name="Grigoriev I.V."/>
            <person name="Lindberg D.R."/>
            <person name="Seaver E.C."/>
            <person name="Weisblat D.A."/>
            <person name="Putnam N.H."/>
            <person name="Rokhsar D.S."/>
        </authorList>
    </citation>
    <scope>NUCLEOTIDE SEQUENCE</scope>
    <source>
        <strain evidence="5 7">I ESC-2004</strain>
    </source>
</reference>
<dbReference type="EnsemblMetazoa" id="CapteT156303">
    <property type="protein sequence ID" value="CapteP156303"/>
    <property type="gene ID" value="CapteG156303"/>
</dbReference>
<evidence type="ECO:0000256" key="2">
    <source>
        <dbReference type="ARBA" id="ARBA00022737"/>
    </source>
</evidence>
<evidence type="ECO:0000256" key="4">
    <source>
        <dbReference type="SAM" id="MobiDB-lite"/>
    </source>
</evidence>
<dbReference type="PROSITE" id="PS50294">
    <property type="entry name" value="WD_REPEATS_REGION"/>
    <property type="match status" value="1"/>
</dbReference>
<evidence type="ECO:0000256" key="1">
    <source>
        <dbReference type="ARBA" id="ARBA00022574"/>
    </source>
</evidence>
<name>R7USP9_CAPTE</name>
<sequence>MDFDGLNPAVDPWKPLDALRQRELGFHNRMSATDLFKIKAGASLNLVKRLELFTTLDGHEGCVNALHFNQAGNLLASGSDDLSIIVWDWACKRKAFSFDSGHRSNVFQCKFMPFTGDCHLVSCARDGMIRLAELSSMGSCKSTRRLAAHRGAAHKLALLEDSSHVLYSCGEDGAMFEIDLREDKPNKLGFTKENNSRLPLYSIHANPSKSHEYCVGGRDHFLRVYDKRMINEENQNNGVMKKFCPRSLLNESEIKANVTCAVYSHNGDEILATYNDEDIYLFDSTHSDGADYIHKYFGHRNNQTVKGVNFYGPHSEFIVSGSDCSNIFIWDKETENVVQYFHGDDGGVVNVLEPHPTCPILATSGLDHDVKVWAPSAQEATTLQGLKRVIRRNRKERREERVDRDPDMLDSRMLWILQNLRRLDRRRMREEGEEGSSHSDTDSAHSANSDDEGPVSCAPS</sequence>
<feature type="region of interest" description="Disordered" evidence="4">
    <location>
        <begin position="426"/>
        <end position="460"/>
    </location>
</feature>
<evidence type="ECO:0000256" key="3">
    <source>
        <dbReference type="PROSITE-ProRule" id="PRU00221"/>
    </source>
</evidence>
<dbReference type="SMART" id="SM00320">
    <property type="entry name" value="WD40"/>
    <property type="match status" value="7"/>
</dbReference>
<reference evidence="7" key="1">
    <citation type="submission" date="2012-12" db="EMBL/GenBank/DDBJ databases">
        <authorList>
            <person name="Hellsten U."/>
            <person name="Grimwood J."/>
            <person name="Chapman J.A."/>
            <person name="Shapiro H."/>
            <person name="Aerts A."/>
            <person name="Otillar R.P."/>
            <person name="Terry A.Y."/>
            <person name="Boore J.L."/>
            <person name="Simakov O."/>
            <person name="Marletaz F."/>
            <person name="Cho S.-J."/>
            <person name="Edsinger-Gonzales E."/>
            <person name="Havlak P."/>
            <person name="Kuo D.-H."/>
            <person name="Larsson T."/>
            <person name="Lv J."/>
            <person name="Arendt D."/>
            <person name="Savage R."/>
            <person name="Osoegawa K."/>
            <person name="de Jong P."/>
            <person name="Lindberg D.R."/>
            <person name="Seaver E.C."/>
            <person name="Weisblat D.A."/>
            <person name="Putnam N.H."/>
            <person name="Grigoriev I.V."/>
            <person name="Rokhsar D.S."/>
        </authorList>
    </citation>
    <scope>NUCLEOTIDE SEQUENCE</scope>
    <source>
        <strain evidence="7">I ESC-2004</strain>
    </source>
</reference>
<dbReference type="PROSITE" id="PS50082">
    <property type="entry name" value="WD_REPEATS_2"/>
    <property type="match status" value="1"/>
</dbReference>
<dbReference type="GO" id="GO:0080008">
    <property type="term" value="C:Cul4-RING E3 ubiquitin ligase complex"/>
    <property type="evidence" value="ECO:0007669"/>
    <property type="project" value="TreeGrafter"/>
</dbReference>
<dbReference type="EMBL" id="AMQN01001024">
    <property type="status" value="NOT_ANNOTATED_CDS"/>
    <property type="molecule type" value="Genomic_DNA"/>
</dbReference>
<dbReference type="Gene3D" id="2.130.10.10">
    <property type="entry name" value="YVTN repeat-like/Quinoprotein amine dehydrogenase"/>
    <property type="match status" value="1"/>
</dbReference>
<dbReference type="FunCoup" id="R7USP9">
    <property type="interactions" value="911"/>
</dbReference>
<feature type="repeat" description="WD" evidence="3">
    <location>
        <begin position="56"/>
        <end position="88"/>
    </location>
</feature>
<evidence type="ECO:0000313" key="7">
    <source>
        <dbReference type="Proteomes" id="UP000014760"/>
    </source>
</evidence>
<evidence type="ECO:0000313" key="6">
    <source>
        <dbReference type="EnsemblMetazoa" id="CapteP156303"/>
    </source>
</evidence>
<dbReference type="OrthoDB" id="4869960at2759"/>
<dbReference type="InterPro" id="IPR036322">
    <property type="entry name" value="WD40_repeat_dom_sf"/>
</dbReference>
<dbReference type="InterPro" id="IPR015943">
    <property type="entry name" value="WD40/YVTN_repeat-like_dom_sf"/>
</dbReference>
<dbReference type="SUPFAM" id="SSF50978">
    <property type="entry name" value="WD40 repeat-like"/>
    <property type="match status" value="1"/>
</dbReference>
<protein>
    <submittedName>
        <fullName evidence="5 6">Uncharacterized protein</fullName>
    </submittedName>
</protein>
<keyword evidence="7" id="KW-1185">Reference proteome</keyword>
<dbReference type="OMA" id="FASGHKN"/>
<dbReference type="AlphaFoldDB" id="R7USP9"/>
<proteinExistence type="predicted"/>
<dbReference type="HOGENOM" id="CLU_012381_5_0_1"/>
<keyword evidence="2" id="KW-0677">Repeat</keyword>
<dbReference type="InterPro" id="IPR001680">
    <property type="entry name" value="WD40_rpt"/>
</dbReference>
<reference evidence="6" key="3">
    <citation type="submission" date="2015-06" db="UniProtKB">
        <authorList>
            <consortium name="EnsemblMetazoa"/>
        </authorList>
    </citation>
    <scope>IDENTIFICATION</scope>
</reference>
<evidence type="ECO:0000313" key="5">
    <source>
        <dbReference type="EMBL" id="ELU09524.1"/>
    </source>
</evidence>
<dbReference type="PANTHER" id="PTHR15574">
    <property type="entry name" value="WD REPEAT DOMAIN-CONTAINING FAMILY"/>
    <property type="match status" value="1"/>
</dbReference>
<dbReference type="Pfam" id="PF00400">
    <property type="entry name" value="WD40"/>
    <property type="match status" value="3"/>
</dbReference>
<dbReference type="PANTHER" id="PTHR15574:SF21">
    <property type="entry name" value="DDB1- AND CUL4-ASSOCIATED FACTOR 8"/>
    <property type="match status" value="1"/>
</dbReference>
<dbReference type="GO" id="GO:0005737">
    <property type="term" value="C:cytoplasm"/>
    <property type="evidence" value="ECO:0007669"/>
    <property type="project" value="TreeGrafter"/>
</dbReference>
<keyword evidence="1 3" id="KW-0853">WD repeat</keyword>